<evidence type="ECO:0000313" key="2">
    <source>
        <dbReference type="Proteomes" id="UP000249458"/>
    </source>
</evidence>
<dbReference type="AlphaFoldDB" id="A0A364LIG9"/>
<protein>
    <submittedName>
        <fullName evidence="1">Uncharacterized protein</fullName>
    </submittedName>
</protein>
<proteinExistence type="predicted"/>
<organism evidence="1 2">
    <name type="scientific">Legionella quinlivanii</name>
    <dbReference type="NCBI Taxonomy" id="45073"/>
    <lineage>
        <taxon>Bacteria</taxon>
        <taxon>Pseudomonadati</taxon>
        <taxon>Pseudomonadota</taxon>
        <taxon>Gammaproteobacteria</taxon>
        <taxon>Legionellales</taxon>
        <taxon>Legionellaceae</taxon>
        <taxon>Legionella</taxon>
    </lineage>
</organism>
<dbReference type="RefSeq" id="WP_112219602.1">
    <property type="nucleotide sequence ID" value="NZ_MVJN01000006.1"/>
</dbReference>
<evidence type="ECO:0000313" key="1">
    <source>
        <dbReference type="EMBL" id="RAP36227.1"/>
    </source>
</evidence>
<reference evidence="1 2" key="1">
    <citation type="submission" date="2017-02" db="EMBL/GenBank/DDBJ databases">
        <title>Legionella quilivanii strain from human: case report and whole genome sequencing analysis.</title>
        <authorList>
            <person name="Lalancette C."/>
            <person name="Leduc J.-M."/>
            <person name="Levesque S."/>
            <person name="Fournier E."/>
            <person name="Saoud J."/>
            <person name="Faucher S.P."/>
            <person name="Bernard K."/>
            <person name="Martineau C."/>
            <person name="Longtin J."/>
        </authorList>
    </citation>
    <scope>NUCLEOTIDE SEQUENCE [LARGE SCALE GENOMIC DNA]</scope>
    <source>
        <strain evidence="1 2">ID143958</strain>
    </source>
</reference>
<sequence length="557" mass="64283">MLDGKNRFKLPETIKELVERVNRPSSRLERRILSFVASNMLDEFNSTTSMDSARVQDLIQLMDISDSFFRKRLIEVLLKAITSQLLIHNELWAGINAIKQKFGHHPEIGAVLSAQFENIFNKMFSFADNSFSPNSIIKILQECHLYLQLSIDSNSQITFLTSIEETAFYPILKKLKEHPDIDLRYHATIILQALFYLQCNKSPSENLSSSHAKMAAQFNFGNKTYTRNRETVLTLNEEAKKNIVVSFASAGFNEHFVETQLPQVNLRINKDKKEKYHRKYNEQFIYETCHFMDILTPQIQVFFSNDFLSRAPQGNKHSQSLFEQYYLLHLALSKIEENNNYLSLITHICRSKAFEPGVRCKAMFALFQSKQPFSNECLSLAAKYFSDKNTLKCQKELLLSTAFFALKNNAIDEESVKLLQSKSVAEAHPDTLIAVITFLSKCKTYAFNNPGLDNIISNVRENLSKKNKEKLPDTEFQVNYYPPQDIPKDEPYYHSLLKTALVSKSVQNFIEYALKEEAEEEVVQNLEQTTGSREWFIENKTTAAQQDSYIPPRFNCC</sequence>
<dbReference type="Proteomes" id="UP000249458">
    <property type="component" value="Unassembled WGS sequence"/>
</dbReference>
<comment type="caution">
    <text evidence="1">The sequence shown here is derived from an EMBL/GenBank/DDBJ whole genome shotgun (WGS) entry which is preliminary data.</text>
</comment>
<gene>
    <name evidence="1" type="ORF">B1207_08745</name>
</gene>
<accession>A0A364LIG9</accession>
<name>A0A364LIG9_9GAMM</name>
<dbReference type="EMBL" id="MVJN01000006">
    <property type="protein sequence ID" value="RAP36227.1"/>
    <property type="molecule type" value="Genomic_DNA"/>
</dbReference>